<dbReference type="InterPro" id="IPR025632">
    <property type="entry name" value="DUF4290"/>
</dbReference>
<name>L0JDU8_PREDD</name>
<sequence>MPTSCRHAPRVRRLAEADIMNIEGLDYNTQRGQLVLPEYGREVQNMVDHAVSLPDKAERQRCAESIVAVMERMSPQVRDHADYKQKLWDHLALISGFKLDIDWPYDVSQAHAIHTRPEPLPYPSGRIPVRHYGRMIFDIFERLKTMALGKERDALARLAANQMKRDLMQWSHGYNSDEKVADDLARFTDGKIQLDLAKFKFDKIVMRETERKRKKR</sequence>
<evidence type="ECO:0000313" key="1">
    <source>
        <dbReference type="EMBL" id="AGB28501.1"/>
    </source>
</evidence>
<dbReference type="KEGG" id="pdt:Prede_1173"/>
<dbReference type="HOGENOM" id="CLU_085065_1_0_10"/>
<dbReference type="EMBL" id="CP003368">
    <property type="protein sequence ID" value="AGB28501.1"/>
    <property type="molecule type" value="Genomic_DNA"/>
</dbReference>
<evidence type="ECO:0008006" key="3">
    <source>
        <dbReference type="Google" id="ProtNLM"/>
    </source>
</evidence>
<reference evidence="2" key="1">
    <citation type="submission" date="2012-02" db="EMBL/GenBank/DDBJ databases">
        <title>Complete sequence of chromosome 1 of Prevotella dentalis DSM 3688.</title>
        <authorList>
            <person name="Lucas S."/>
            <person name="Copeland A."/>
            <person name="Lapidus A."/>
            <person name="Glavina del Rio T."/>
            <person name="Dalin E."/>
            <person name="Tice H."/>
            <person name="Bruce D."/>
            <person name="Goodwin L."/>
            <person name="Pitluck S."/>
            <person name="Peters L."/>
            <person name="Mikhailova N."/>
            <person name="Chertkov O."/>
            <person name="Kyrpides N."/>
            <person name="Mavromatis K."/>
            <person name="Ivanova N."/>
            <person name="Brettin T."/>
            <person name="Detter J.C."/>
            <person name="Han C."/>
            <person name="Larimer F."/>
            <person name="Land M."/>
            <person name="Hauser L."/>
            <person name="Markowitz V."/>
            <person name="Cheng J.-F."/>
            <person name="Hugenholtz P."/>
            <person name="Woyke T."/>
            <person name="Wu D."/>
            <person name="Gronow S."/>
            <person name="Wellnitz S."/>
            <person name="Brambilla E."/>
            <person name="Klenk H.-P."/>
            <person name="Eisen J.A."/>
        </authorList>
    </citation>
    <scope>NUCLEOTIDE SEQUENCE [LARGE SCALE GENOMIC DNA]</scope>
    <source>
        <strain evidence="2">ATCC 49559 / DSM 3688 / JCM 13448 / NCTC 12043 / ES 2772</strain>
    </source>
</reference>
<organism evidence="1 2">
    <name type="scientific">Prevotella dentalis (strain ATCC 49559 / DSM 3688 / JCM 13448 / NCTC 12043 / ES 2772)</name>
    <name type="common">Mitsuokella dentalis</name>
    <dbReference type="NCBI Taxonomy" id="908937"/>
    <lineage>
        <taxon>Bacteria</taxon>
        <taxon>Pseudomonadati</taxon>
        <taxon>Bacteroidota</taxon>
        <taxon>Bacteroidia</taxon>
        <taxon>Bacteroidales</taxon>
        <taxon>Prevotellaceae</taxon>
        <taxon>Prevotella</taxon>
    </lineage>
</organism>
<dbReference type="PATRIC" id="fig|908937.9.peg.1220"/>
<dbReference type="Proteomes" id="UP000010862">
    <property type="component" value="Chromosome 1"/>
</dbReference>
<protein>
    <recommendedName>
        <fullName evidence="3">DUF4290 domain-containing protein</fullName>
    </recommendedName>
</protein>
<dbReference type="Pfam" id="PF14123">
    <property type="entry name" value="DUF4290"/>
    <property type="match status" value="1"/>
</dbReference>
<accession>L0JDU8</accession>
<gene>
    <name evidence="1" type="ordered locus">Prede_1173</name>
</gene>
<dbReference type="AlphaFoldDB" id="L0JDU8"/>
<evidence type="ECO:0000313" key="2">
    <source>
        <dbReference type="Proteomes" id="UP000010862"/>
    </source>
</evidence>
<keyword evidence="2" id="KW-1185">Reference proteome</keyword>
<proteinExistence type="predicted"/>